<sequence length="568" mass="63580">MSKYFFHFTLIFSSFLFADPIIRIPQIDLKNTSVSRSKNVMIVCQDDKAADIGLEIIEAGGNAADAGVAIAYALAVTQPKAGNITGGGFALYYDAETKKTVAIDFRERAPSSVKKSDFLKADGSVDQNALRFSPKACAVPGTLAGLDYINKKFGLLKHKTVIEPAIYLAEDGFEVSAGLAYDFKSKKDFLMQNPEAKRIFFPEGEALKQGEILVQEDIAGTLKRLKKYGPNYFYTSHLGKEFVKWHKENGGLITQLDLKSYKVVEREPLIGKYRGLTIASMPAPSSGGMHLIQMLNILENYDLKEMPKDQYYHLLTETMKLAYADRSHYPGDPDFNYIPQQEIISKKYAKKLKRSIKMNRARPAKEISHGKVHFRESNDTTHFSVSDRQGNVLSFTYTINYSFGSGIMIPGLGFFLNNEMDDFAILEGVPNSYGLLGGEANFVKSNKRPLSSMTPTIVFKKDQPYLCTGSPGGSRIISTVLQILLNVIDFNMDLREATLRPRIHHQWLPDKLEFESGLNEEIVESLKKKGHNTEEVFPFGCAETIMMRYDGKHGFADPRRIDGKALGK</sequence>
<dbReference type="InterPro" id="IPR051792">
    <property type="entry name" value="GGT_bact"/>
</dbReference>
<evidence type="ECO:0000256" key="10">
    <source>
        <dbReference type="PIRSR" id="PIRSR600101-2"/>
    </source>
</evidence>
<dbReference type="SUPFAM" id="SSF56235">
    <property type="entry name" value="N-terminal nucleophile aminohydrolases (Ntn hydrolases)"/>
    <property type="match status" value="1"/>
</dbReference>
<keyword evidence="7 11" id="KW-0012">Acyltransferase</keyword>
<comment type="subunit">
    <text evidence="11">This enzyme consists of two polypeptide chains, which are synthesized in precursor form from a single polypeptide.</text>
</comment>
<dbReference type="EC" id="3.4.19.13" evidence="11"/>
<keyword evidence="13" id="KW-1185">Reference proteome</keyword>
<evidence type="ECO:0000256" key="6">
    <source>
        <dbReference type="ARBA" id="ARBA00023145"/>
    </source>
</evidence>
<comment type="similarity">
    <text evidence="3 11">Belongs to the gamma-glutamyltransferase family.</text>
</comment>
<comment type="catalytic activity">
    <reaction evidence="2 11">
        <text>glutathione + H2O = L-cysteinylglycine + L-glutamate</text>
        <dbReference type="Rhea" id="RHEA:28807"/>
        <dbReference type="ChEBI" id="CHEBI:15377"/>
        <dbReference type="ChEBI" id="CHEBI:29985"/>
        <dbReference type="ChEBI" id="CHEBI:57925"/>
        <dbReference type="ChEBI" id="CHEBI:61694"/>
        <dbReference type="EC" id="3.4.19.13"/>
    </reaction>
</comment>
<dbReference type="EC" id="2.3.2.2" evidence="11"/>
<dbReference type="GO" id="GO:0006751">
    <property type="term" value="P:glutathione catabolic process"/>
    <property type="evidence" value="ECO:0007669"/>
    <property type="project" value="UniProtKB-UniRule"/>
</dbReference>
<dbReference type="Pfam" id="PF01019">
    <property type="entry name" value="G_glu_transpept"/>
    <property type="match status" value="1"/>
</dbReference>
<dbReference type="MEROPS" id="T03.001"/>
<evidence type="ECO:0000256" key="11">
    <source>
        <dbReference type="RuleBase" id="RU368036"/>
    </source>
</evidence>
<dbReference type="eggNOG" id="COG0405">
    <property type="taxonomic scope" value="Bacteria"/>
</dbReference>
<dbReference type="Gene3D" id="3.60.20.40">
    <property type="match status" value="1"/>
</dbReference>
<keyword evidence="11" id="KW-0317">Glutathione biosynthesis</keyword>
<evidence type="ECO:0000313" key="13">
    <source>
        <dbReference type="Proteomes" id="UP000004947"/>
    </source>
</evidence>
<comment type="caution">
    <text evidence="12">The sequence shown here is derived from an EMBL/GenBank/DDBJ whole genome shotgun (WGS) entry which is preliminary data.</text>
</comment>
<dbReference type="Gene3D" id="1.10.246.130">
    <property type="match status" value="1"/>
</dbReference>
<evidence type="ECO:0000256" key="1">
    <source>
        <dbReference type="ARBA" id="ARBA00001049"/>
    </source>
</evidence>
<accession>A6DTD9</accession>
<dbReference type="PRINTS" id="PR01210">
    <property type="entry name" value="GGTRANSPTASE"/>
</dbReference>
<dbReference type="InterPro" id="IPR043138">
    <property type="entry name" value="GGT_lsub"/>
</dbReference>
<evidence type="ECO:0000256" key="7">
    <source>
        <dbReference type="ARBA" id="ARBA00023315"/>
    </source>
</evidence>
<dbReference type="EMBL" id="ABCK01000036">
    <property type="protein sequence ID" value="EDM25119.1"/>
    <property type="molecule type" value="Genomic_DNA"/>
</dbReference>
<dbReference type="GO" id="GO:0006750">
    <property type="term" value="P:glutathione biosynthetic process"/>
    <property type="evidence" value="ECO:0007669"/>
    <property type="project" value="UniProtKB-KW"/>
</dbReference>
<feature type="binding site" evidence="10">
    <location>
        <position position="422"/>
    </location>
    <ligand>
        <name>L-glutamate</name>
        <dbReference type="ChEBI" id="CHEBI:29985"/>
    </ligand>
</feature>
<comment type="pathway">
    <text evidence="11">Sulfur metabolism; glutathione metabolism.</text>
</comment>
<gene>
    <name evidence="12" type="ORF">LNTAR_02884</name>
</gene>
<dbReference type="GO" id="GO:0036374">
    <property type="term" value="F:glutathione hydrolase activity"/>
    <property type="evidence" value="ECO:0007669"/>
    <property type="project" value="UniProtKB-UniRule"/>
</dbReference>
<dbReference type="OrthoDB" id="5297205at2"/>
<feature type="binding site" evidence="10">
    <location>
        <begin position="398"/>
        <end position="400"/>
    </location>
    <ligand>
        <name>L-glutamate</name>
        <dbReference type="ChEBI" id="CHEBI:29985"/>
    </ligand>
</feature>
<feature type="binding site" evidence="10">
    <location>
        <position position="106"/>
    </location>
    <ligand>
        <name>L-glutamate</name>
        <dbReference type="ChEBI" id="CHEBI:29985"/>
    </ligand>
</feature>
<dbReference type="RefSeq" id="WP_007281088.1">
    <property type="nucleotide sequence ID" value="NZ_ABCK01000036.1"/>
</dbReference>
<dbReference type="InterPro" id="IPR043137">
    <property type="entry name" value="GGT_ssub_C"/>
</dbReference>
<comment type="PTM">
    <text evidence="11">Cleaved by autocatalysis into a large and a small subunit.</text>
</comment>
<feature type="binding site" evidence="10">
    <location>
        <position position="473"/>
    </location>
    <ligand>
        <name>L-glutamate</name>
        <dbReference type="ChEBI" id="CHEBI:29985"/>
    </ligand>
</feature>
<keyword evidence="5 11" id="KW-0378">Hydrolase</keyword>
<evidence type="ECO:0000256" key="8">
    <source>
        <dbReference type="ARBA" id="ARBA00047417"/>
    </source>
</evidence>
<keyword evidence="4 11" id="KW-0808">Transferase</keyword>
<dbReference type="NCBIfam" id="TIGR00066">
    <property type="entry name" value="g_glut_trans"/>
    <property type="match status" value="1"/>
</dbReference>
<name>A6DTD9_9BACT</name>
<evidence type="ECO:0000256" key="5">
    <source>
        <dbReference type="ARBA" id="ARBA00022801"/>
    </source>
</evidence>
<evidence type="ECO:0000313" key="12">
    <source>
        <dbReference type="EMBL" id="EDM25119.1"/>
    </source>
</evidence>
<organism evidence="12 13">
    <name type="scientific">Lentisphaera araneosa HTCC2155</name>
    <dbReference type="NCBI Taxonomy" id="313628"/>
    <lineage>
        <taxon>Bacteria</taxon>
        <taxon>Pseudomonadati</taxon>
        <taxon>Lentisphaerota</taxon>
        <taxon>Lentisphaeria</taxon>
        <taxon>Lentisphaerales</taxon>
        <taxon>Lentisphaeraceae</taxon>
        <taxon>Lentisphaera</taxon>
    </lineage>
</organism>
<feature type="binding site" evidence="10">
    <location>
        <begin position="451"/>
        <end position="452"/>
    </location>
    <ligand>
        <name>L-glutamate</name>
        <dbReference type="ChEBI" id="CHEBI:29985"/>
    </ligand>
</feature>
<reference evidence="12 13" key="1">
    <citation type="journal article" date="2010" name="J. Bacteriol.">
        <title>Genome sequence of Lentisphaera araneosa HTCC2155T, the type species of the order Lentisphaerales in the phylum Lentisphaerae.</title>
        <authorList>
            <person name="Thrash J.C."/>
            <person name="Cho J.C."/>
            <person name="Vergin K.L."/>
            <person name="Morris R.M."/>
            <person name="Giovannoni S.J."/>
        </authorList>
    </citation>
    <scope>NUCLEOTIDE SEQUENCE [LARGE SCALE GENOMIC DNA]</scope>
    <source>
        <strain evidence="12 13">HTCC2155</strain>
    </source>
</reference>
<feature type="active site" description="Nucleophile" evidence="9">
    <location>
        <position position="380"/>
    </location>
</feature>
<dbReference type="InterPro" id="IPR000101">
    <property type="entry name" value="GGT_peptidase"/>
</dbReference>
<evidence type="ECO:0000256" key="9">
    <source>
        <dbReference type="PIRSR" id="PIRSR600101-1"/>
    </source>
</evidence>
<evidence type="ECO:0000256" key="4">
    <source>
        <dbReference type="ARBA" id="ARBA00022679"/>
    </source>
</evidence>
<dbReference type="GO" id="GO:0103068">
    <property type="term" value="F:leukotriene C4 gamma-glutamyl transferase activity"/>
    <property type="evidence" value="ECO:0007669"/>
    <property type="project" value="UniProtKB-EC"/>
</dbReference>
<keyword evidence="6 11" id="KW-0865">Zymogen</keyword>
<dbReference type="AlphaFoldDB" id="A6DTD9"/>
<evidence type="ECO:0000256" key="3">
    <source>
        <dbReference type="ARBA" id="ARBA00009381"/>
    </source>
</evidence>
<proteinExistence type="inferred from homology"/>
<dbReference type="Proteomes" id="UP000004947">
    <property type="component" value="Unassembled WGS sequence"/>
</dbReference>
<comment type="catalytic activity">
    <reaction evidence="8 11">
        <text>an N-terminal (5-L-glutamyl)-[peptide] + an alpha-amino acid = 5-L-glutamyl amino acid + an N-terminal L-alpha-aminoacyl-[peptide]</text>
        <dbReference type="Rhea" id="RHEA:23904"/>
        <dbReference type="Rhea" id="RHEA-COMP:9780"/>
        <dbReference type="Rhea" id="RHEA-COMP:9795"/>
        <dbReference type="ChEBI" id="CHEBI:77644"/>
        <dbReference type="ChEBI" id="CHEBI:78597"/>
        <dbReference type="ChEBI" id="CHEBI:78599"/>
        <dbReference type="ChEBI" id="CHEBI:78608"/>
        <dbReference type="EC" id="2.3.2.2"/>
    </reaction>
</comment>
<dbReference type="PANTHER" id="PTHR43199:SF1">
    <property type="entry name" value="GLUTATHIONE HYDROLASE PROENZYME"/>
    <property type="match status" value="1"/>
</dbReference>
<dbReference type="UniPathway" id="UPA00204"/>
<dbReference type="PANTHER" id="PTHR43199">
    <property type="entry name" value="GLUTATHIONE HYDROLASE"/>
    <property type="match status" value="1"/>
</dbReference>
<protein>
    <recommendedName>
        <fullName evidence="11">Glutathione hydrolase proenzyme</fullName>
        <ecNumber evidence="11">2.3.2.2</ecNumber>
        <ecNumber evidence="11">3.4.19.13</ecNumber>
    </recommendedName>
    <component>
        <recommendedName>
            <fullName evidence="11">Glutathione hydrolase large chain</fullName>
        </recommendedName>
    </component>
    <component>
        <recommendedName>
            <fullName evidence="11">Glutathione hydrolase small chain</fullName>
        </recommendedName>
    </component>
</protein>
<evidence type="ECO:0000256" key="2">
    <source>
        <dbReference type="ARBA" id="ARBA00001089"/>
    </source>
</evidence>
<dbReference type="InterPro" id="IPR029055">
    <property type="entry name" value="Ntn_hydrolases_N"/>
</dbReference>
<comment type="catalytic activity">
    <reaction evidence="1 11">
        <text>an S-substituted glutathione + H2O = an S-substituted L-cysteinylglycine + L-glutamate</text>
        <dbReference type="Rhea" id="RHEA:59468"/>
        <dbReference type="ChEBI" id="CHEBI:15377"/>
        <dbReference type="ChEBI" id="CHEBI:29985"/>
        <dbReference type="ChEBI" id="CHEBI:90779"/>
        <dbReference type="ChEBI" id="CHEBI:143103"/>
        <dbReference type="EC" id="3.4.19.13"/>
    </reaction>
</comment>
<dbReference type="STRING" id="313628.LNTAR_02884"/>